<evidence type="ECO:0000256" key="5">
    <source>
        <dbReference type="ARBA" id="ARBA00022695"/>
    </source>
</evidence>
<comment type="cofactor">
    <cofactor evidence="1">
        <name>Mg(2+)</name>
        <dbReference type="ChEBI" id="CHEBI:18420"/>
    </cofactor>
</comment>
<protein>
    <recommendedName>
        <fullName evidence="3 9">Glucose-1-phosphate thymidylyltransferase</fullName>
        <ecNumber evidence="3 9">2.7.7.24</ecNumber>
    </recommendedName>
</protein>
<dbReference type="AlphaFoldDB" id="A0A5M6ZK18"/>
<evidence type="ECO:0000256" key="2">
    <source>
        <dbReference type="ARBA" id="ARBA00010480"/>
    </source>
</evidence>
<dbReference type="Pfam" id="PF00483">
    <property type="entry name" value="NTP_transferase"/>
    <property type="match status" value="1"/>
</dbReference>
<keyword evidence="5 9" id="KW-0548">Nucleotidyltransferase</keyword>
<dbReference type="NCBIfam" id="TIGR01207">
    <property type="entry name" value="rmlA"/>
    <property type="match status" value="1"/>
</dbReference>
<comment type="similarity">
    <text evidence="2 9">Belongs to the glucose-1-phosphate thymidylyltransferase family.</text>
</comment>
<dbReference type="FunFam" id="3.90.550.10:FF:000023">
    <property type="entry name" value="Glucose-1-phosphate thymidylyltransferase"/>
    <property type="match status" value="1"/>
</dbReference>
<evidence type="ECO:0000256" key="8">
    <source>
        <dbReference type="ARBA" id="ARBA00049336"/>
    </source>
</evidence>
<dbReference type="Gene3D" id="3.90.550.10">
    <property type="entry name" value="Spore Coat Polysaccharide Biosynthesis Protein SpsA, Chain A"/>
    <property type="match status" value="1"/>
</dbReference>
<dbReference type="EC" id="2.7.7.24" evidence="3 9"/>
<name>A0A5M6ZK18_9PROT</name>
<dbReference type="PANTHER" id="PTHR43532">
    <property type="entry name" value="GLUCOSE-1-PHOSPHATE THYMIDYLYLTRANSFERASE"/>
    <property type="match status" value="1"/>
</dbReference>
<dbReference type="RefSeq" id="WP_150023351.1">
    <property type="nucleotide sequence ID" value="NZ_VWOJ01000002.1"/>
</dbReference>
<comment type="caution">
    <text evidence="11">The sequence shown here is derived from an EMBL/GenBank/DDBJ whole genome shotgun (WGS) entry which is preliminary data.</text>
</comment>
<proteinExistence type="inferred from homology"/>
<dbReference type="InterPro" id="IPR005907">
    <property type="entry name" value="G1P_thy_trans_s"/>
</dbReference>
<sequence>MKGIILAGGAGSRLHPVTLAVSKQLLPVYDKPMVYYPLSLLMLAGVREILVITTPRDAGAFKALLGDGSRFGVSLTYAVQNKPDGIAQAFIIGREFIGNDPVALVLGDNILYGHALKDILSGAASRPRGATVFGYQVADPGRYGVIAFDAEGRPVSIEEKPKKPKSNYAVIGLYLYDNDVVEIAAGLAPSARGELEITDVNRAYLARGDLHVERFGRGYAWFDAGTHGSLLDASNFVASLTDRQGVSICAPEEIAWRQNWLTDAQLAASARAIGRSGYGAYLSGLIKAGRDAGNGG</sequence>
<accession>A0A5M6ZK18</accession>
<evidence type="ECO:0000256" key="6">
    <source>
        <dbReference type="ARBA" id="ARBA00022723"/>
    </source>
</evidence>
<reference evidence="11 12" key="1">
    <citation type="submission" date="2019-09" db="EMBL/GenBank/DDBJ databases">
        <authorList>
            <person name="Kevbrin V."/>
            <person name="Grouzdev D.S."/>
        </authorList>
    </citation>
    <scope>NUCLEOTIDE SEQUENCE [LARGE SCALE GENOMIC DNA]</scope>
    <source>
        <strain evidence="11 12">G-192</strain>
    </source>
</reference>
<dbReference type="CDD" id="cd02538">
    <property type="entry name" value="G1P_TT_short"/>
    <property type="match status" value="1"/>
</dbReference>
<evidence type="ECO:0000256" key="7">
    <source>
        <dbReference type="ARBA" id="ARBA00022842"/>
    </source>
</evidence>
<evidence type="ECO:0000256" key="1">
    <source>
        <dbReference type="ARBA" id="ARBA00001946"/>
    </source>
</evidence>
<dbReference type="GO" id="GO:0046872">
    <property type="term" value="F:metal ion binding"/>
    <property type="evidence" value="ECO:0007669"/>
    <property type="project" value="UniProtKB-KW"/>
</dbReference>
<gene>
    <name evidence="11" type="primary">rfbA</name>
    <name evidence="11" type="ORF">F1654_09935</name>
</gene>
<organism evidence="11 12">
    <name type="scientific">Alkalicaulis satelles</name>
    <dbReference type="NCBI Taxonomy" id="2609175"/>
    <lineage>
        <taxon>Bacteria</taxon>
        <taxon>Pseudomonadati</taxon>
        <taxon>Pseudomonadota</taxon>
        <taxon>Alphaproteobacteria</taxon>
        <taxon>Maricaulales</taxon>
        <taxon>Maricaulaceae</taxon>
        <taxon>Alkalicaulis</taxon>
    </lineage>
</organism>
<evidence type="ECO:0000256" key="3">
    <source>
        <dbReference type="ARBA" id="ARBA00012461"/>
    </source>
</evidence>
<dbReference type="GO" id="GO:0008879">
    <property type="term" value="F:glucose-1-phosphate thymidylyltransferase activity"/>
    <property type="evidence" value="ECO:0007669"/>
    <property type="project" value="UniProtKB-EC"/>
</dbReference>
<keyword evidence="7 9" id="KW-0460">Magnesium</keyword>
<dbReference type="InterPro" id="IPR029044">
    <property type="entry name" value="Nucleotide-diphossugar_trans"/>
</dbReference>
<comment type="function">
    <text evidence="9">Catalyzes the formation of dTDP-glucose, from dTTP and glucose 1-phosphate, as well as its pyrophosphorolysis.</text>
</comment>
<dbReference type="PANTHER" id="PTHR43532:SF1">
    <property type="entry name" value="GLUCOSE-1-PHOSPHATE THYMIDYLYLTRANSFERASE 1"/>
    <property type="match status" value="1"/>
</dbReference>
<keyword evidence="4 9" id="KW-0808">Transferase</keyword>
<evidence type="ECO:0000256" key="9">
    <source>
        <dbReference type="RuleBase" id="RU003706"/>
    </source>
</evidence>
<evidence type="ECO:0000313" key="11">
    <source>
        <dbReference type="EMBL" id="KAA5804084.1"/>
    </source>
</evidence>
<keyword evidence="6 9" id="KW-0479">Metal-binding</keyword>
<dbReference type="SUPFAM" id="SSF53448">
    <property type="entry name" value="Nucleotide-diphospho-sugar transferases"/>
    <property type="match status" value="1"/>
</dbReference>
<dbReference type="EMBL" id="VWOJ01000002">
    <property type="protein sequence ID" value="KAA5804084.1"/>
    <property type="molecule type" value="Genomic_DNA"/>
</dbReference>
<evidence type="ECO:0000256" key="4">
    <source>
        <dbReference type="ARBA" id="ARBA00022679"/>
    </source>
</evidence>
<comment type="catalytic activity">
    <reaction evidence="8 9">
        <text>dTTP + alpha-D-glucose 1-phosphate + H(+) = dTDP-alpha-D-glucose + diphosphate</text>
        <dbReference type="Rhea" id="RHEA:15225"/>
        <dbReference type="ChEBI" id="CHEBI:15378"/>
        <dbReference type="ChEBI" id="CHEBI:33019"/>
        <dbReference type="ChEBI" id="CHEBI:37568"/>
        <dbReference type="ChEBI" id="CHEBI:57477"/>
        <dbReference type="ChEBI" id="CHEBI:58601"/>
        <dbReference type="EC" id="2.7.7.24"/>
    </reaction>
</comment>
<evidence type="ECO:0000259" key="10">
    <source>
        <dbReference type="Pfam" id="PF00483"/>
    </source>
</evidence>
<keyword evidence="12" id="KW-1185">Reference proteome</keyword>
<evidence type="ECO:0000313" key="12">
    <source>
        <dbReference type="Proteomes" id="UP000325122"/>
    </source>
</evidence>
<feature type="domain" description="Nucleotidyl transferase" evidence="10">
    <location>
        <begin position="2"/>
        <end position="238"/>
    </location>
</feature>
<dbReference type="Proteomes" id="UP000325122">
    <property type="component" value="Unassembled WGS sequence"/>
</dbReference>
<dbReference type="InterPro" id="IPR005835">
    <property type="entry name" value="NTP_transferase_dom"/>
</dbReference>